<reference evidence="1 2" key="1">
    <citation type="submission" date="2015-09" db="EMBL/GenBank/DDBJ databases">
        <authorList>
            <consortium name="Swine Surveillance"/>
        </authorList>
    </citation>
    <scope>NUCLEOTIDE SEQUENCE [LARGE SCALE GENOMIC DNA]</scope>
    <source>
        <strain evidence="1 2">CECT 8383</strain>
    </source>
</reference>
<organism evidence="1 2">
    <name type="scientific">Thalassovita mediterranea</name>
    <dbReference type="NCBI Taxonomy" id="340021"/>
    <lineage>
        <taxon>Bacteria</taxon>
        <taxon>Pseudomonadati</taxon>
        <taxon>Pseudomonadota</taxon>
        <taxon>Alphaproteobacteria</taxon>
        <taxon>Rhodobacterales</taxon>
        <taxon>Roseobacteraceae</taxon>
        <taxon>Thalassovita</taxon>
    </lineage>
</organism>
<dbReference type="PROSITE" id="PS51257">
    <property type="entry name" value="PROKAR_LIPOPROTEIN"/>
    <property type="match status" value="1"/>
</dbReference>
<keyword evidence="2" id="KW-1185">Reference proteome</keyword>
<name>A0A0P1H6U7_9RHOB</name>
<dbReference type="AlphaFoldDB" id="A0A0P1H6U7"/>
<dbReference type="EMBL" id="CYSF01000017">
    <property type="protein sequence ID" value="CUH85652.1"/>
    <property type="molecule type" value="Genomic_DNA"/>
</dbReference>
<sequence length="158" mass="16328">MNKILPLTFVALSVAACDQVPALSNLTDRPWLRDASGGQQATANRLPSSASVEVAALPDAGSQTTVQDTRPTASASGLLGTTVASLGDATRQGFWIETPLVSAPQKGKVRYPKTGREVKVDLIPRAGASSGGSSLSLGAMRLLDVPLTALAEVEVFVQ</sequence>
<dbReference type="RefSeq" id="WP_058319713.1">
    <property type="nucleotide sequence ID" value="NZ_CYSF01000017.1"/>
</dbReference>
<protein>
    <recommendedName>
        <fullName evidence="3">D-galactarate dehydratase</fullName>
    </recommendedName>
</protein>
<dbReference type="OrthoDB" id="7871639at2"/>
<evidence type="ECO:0000313" key="1">
    <source>
        <dbReference type="EMBL" id="CUH85652.1"/>
    </source>
</evidence>
<proteinExistence type="predicted"/>
<evidence type="ECO:0008006" key="3">
    <source>
        <dbReference type="Google" id="ProtNLM"/>
    </source>
</evidence>
<gene>
    <name evidence="1" type="ORF">TM5383_02886</name>
</gene>
<evidence type="ECO:0000313" key="2">
    <source>
        <dbReference type="Proteomes" id="UP000051681"/>
    </source>
</evidence>
<dbReference type="Proteomes" id="UP000051681">
    <property type="component" value="Unassembled WGS sequence"/>
</dbReference>
<dbReference type="STRING" id="340021.TM5383_02886"/>
<accession>A0A0P1H6U7</accession>